<dbReference type="SUPFAM" id="SSF53474">
    <property type="entry name" value="alpha/beta-Hydrolases"/>
    <property type="match status" value="1"/>
</dbReference>
<keyword evidence="2" id="KW-0449">Lipoprotein</keyword>
<organism evidence="2 3">
    <name type="scientific">Enterococcus canis</name>
    <dbReference type="NCBI Taxonomy" id="214095"/>
    <lineage>
        <taxon>Bacteria</taxon>
        <taxon>Bacillati</taxon>
        <taxon>Bacillota</taxon>
        <taxon>Bacilli</taxon>
        <taxon>Lactobacillales</taxon>
        <taxon>Enterococcaceae</taxon>
        <taxon>Enterococcus</taxon>
    </lineage>
</organism>
<reference evidence="2 3" key="1">
    <citation type="submission" date="2014-12" db="EMBL/GenBank/DDBJ databases">
        <title>Draft genome sequences of 29 type strains of Enterococci.</title>
        <authorList>
            <person name="Zhong Z."/>
            <person name="Sun Z."/>
            <person name="Liu W."/>
            <person name="Zhang W."/>
            <person name="Zhang H."/>
        </authorList>
    </citation>
    <scope>NUCLEOTIDE SEQUENCE [LARGE SCALE GENOMIC DNA]</scope>
    <source>
        <strain evidence="2 3">DSM 17029</strain>
    </source>
</reference>
<evidence type="ECO:0000313" key="2">
    <source>
        <dbReference type="EMBL" id="OJG18907.1"/>
    </source>
</evidence>
<sequence>MKKFFLISAFFLLSACGVQDATSQTTAEQATTTSSETIPKTTRPTLFIHGYSGGPASFGKMLGRFQQADISQQELTVTVAPDGSVTSSGSLSGNADNPTIQVLFTDNKNNEWNQTEWIKNVLLFLKKTYDVTSVDLVGHSMGGVSGLRYLLTYGGEQDLPAIDHFVAIGAPFNDFLENADQTIEDELATGPVEKADRYQDYQQMIGNLPTNTQILLIAGQLSPEDLSDGTVPLTSAVAVYSLLKAQGNPLKLEIVEGKNAQHSQLHENPQVDNYVSDFLWDLSTR</sequence>
<dbReference type="Proteomes" id="UP000181884">
    <property type="component" value="Unassembled WGS sequence"/>
</dbReference>
<dbReference type="STRING" id="214095.RU97_GL001525"/>
<keyword evidence="1" id="KW-0732">Signal</keyword>
<evidence type="ECO:0000313" key="3">
    <source>
        <dbReference type="Proteomes" id="UP000181884"/>
    </source>
</evidence>
<name>A0A1L8RGP1_9ENTE</name>
<feature type="signal peptide" evidence="1">
    <location>
        <begin position="1"/>
        <end position="20"/>
    </location>
</feature>
<proteinExistence type="predicted"/>
<dbReference type="PROSITE" id="PS51257">
    <property type="entry name" value="PROKAR_LIPOPROTEIN"/>
    <property type="match status" value="1"/>
</dbReference>
<protein>
    <submittedName>
        <fullName evidence="2">Lipoprotein</fullName>
    </submittedName>
</protein>
<dbReference type="InterPro" id="IPR010315">
    <property type="entry name" value="DUF915_hydro-like"/>
</dbReference>
<dbReference type="Gene3D" id="3.40.50.1820">
    <property type="entry name" value="alpha/beta hydrolase"/>
    <property type="match status" value="1"/>
</dbReference>
<dbReference type="EMBL" id="JXKH01000003">
    <property type="protein sequence ID" value="OJG18907.1"/>
    <property type="molecule type" value="Genomic_DNA"/>
</dbReference>
<dbReference type="Pfam" id="PF06028">
    <property type="entry name" value="DUF915"/>
    <property type="match status" value="1"/>
</dbReference>
<gene>
    <name evidence="2" type="ORF">RU97_GL001525</name>
</gene>
<dbReference type="AlphaFoldDB" id="A0A1L8RGP1"/>
<evidence type="ECO:0000256" key="1">
    <source>
        <dbReference type="SAM" id="SignalP"/>
    </source>
</evidence>
<feature type="chain" id="PRO_5038378655" evidence="1">
    <location>
        <begin position="21"/>
        <end position="285"/>
    </location>
</feature>
<dbReference type="InterPro" id="IPR029058">
    <property type="entry name" value="AB_hydrolase_fold"/>
</dbReference>
<dbReference type="RefSeq" id="WP_067394350.1">
    <property type="nucleotide sequence ID" value="NZ_JXKH01000003.1"/>
</dbReference>
<accession>A0A1L8RGP1</accession>
<keyword evidence="3" id="KW-1185">Reference proteome</keyword>
<comment type="caution">
    <text evidence="2">The sequence shown here is derived from an EMBL/GenBank/DDBJ whole genome shotgun (WGS) entry which is preliminary data.</text>
</comment>